<dbReference type="OrthoDB" id="416786at2759"/>
<feature type="compositionally biased region" description="Polar residues" evidence="4">
    <location>
        <begin position="21"/>
        <end position="34"/>
    </location>
</feature>
<dbReference type="InterPro" id="IPR010071">
    <property type="entry name" value="AA_adenyl_dom"/>
</dbReference>
<keyword evidence="5" id="KW-0472">Membrane</keyword>
<dbReference type="InterPro" id="IPR045851">
    <property type="entry name" value="AMP-bd_C_sf"/>
</dbReference>
<dbReference type="GO" id="GO:0043041">
    <property type="term" value="P:amino acid activation for nonribosomal peptide biosynthetic process"/>
    <property type="evidence" value="ECO:0007669"/>
    <property type="project" value="TreeGrafter"/>
</dbReference>
<dbReference type="SUPFAM" id="SSF51161">
    <property type="entry name" value="Trimeric LpxA-like enzymes"/>
    <property type="match status" value="3"/>
</dbReference>
<dbReference type="SUPFAM" id="SSF56801">
    <property type="entry name" value="Acetyl-CoA synthetase-like"/>
    <property type="match status" value="1"/>
</dbReference>
<evidence type="ECO:0000313" key="7">
    <source>
        <dbReference type="EMBL" id="KAF2171955.1"/>
    </source>
</evidence>
<dbReference type="Gene3D" id="2.160.10.10">
    <property type="entry name" value="Hexapeptide repeat proteins"/>
    <property type="match status" value="2"/>
</dbReference>
<dbReference type="InterPro" id="IPR000873">
    <property type="entry name" value="AMP-dep_synth/lig_dom"/>
</dbReference>
<dbReference type="GO" id="GO:0005737">
    <property type="term" value="C:cytoplasm"/>
    <property type="evidence" value="ECO:0007669"/>
    <property type="project" value="TreeGrafter"/>
</dbReference>
<keyword evidence="5" id="KW-1133">Transmembrane helix</keyword>
<feature type="domain" description="Carrier" evidence="6">
    <location>
        <begin position="595"/>
        <end position="673"/>
    </location>
</feature>
<feature type="transmembrane region" description="Helical" evidence="5">
    <location>
        <begin position="1235"/>
        <end position="1258"/>
    </location>
</feature>
<name>A0A6A6CY34_ZASCE</name>
<keyword evidence="3" id="KW-0436">Ligase</keyword>
<evidence type="ECO:0000256" key="5">
    <source>
        <dbReference type="SAM" id="Phobius"/>
    </source>
</evidence>
<dbReference type="InterPro" id="IPR006162">
    <property type="entry name" value="Ppantetheine_attach_site"/>
</dbReference>
<feature type="region of interest" description="Disordered" evidence="4">
    <location>
        <begin position="1"/>
        <end position="34"/>
    </location>
</feature>
<dbReference type="PROSITE" id="PS00455">
    <property type="entry name" value="AMP_BINDING"/>
    <property type="match status" value="1"/>
</dbReference>
<gene>
    <name evidence="7" type="ORF">M409DRAFT_18186</name>
</gene>
<dbReference type="Pfam" id="PF00550">
    <property type="entry name" value="PP-binding"/>
    <property type="match status" value="1"/>
</dbReference>
<dbReference type="InterPro" id="IPR042099">
    <property type="entry name" value="ANL_N_sf"/>
</dbReference>
<keyword evidence="1" id="KW-0596">Phosphopantetheine</keyword>
<dbReference type="InterPro" id="IPR020845">
    <property type="entry name" value="AMP-binding_CS"/>
</dbReference>
<organism evidence="7 8">
    <name type="scientific">Zasmidium cellare ATCC 36951</name>
    <dbReference type="NCBI Taxonomy" id="1080233"/>
    <lineage>
        <taxon>Eukaryota</taxon>
        <taxon>Fungi</taxon>
        <taxon>Dikarya</taxon>
        <taxon>Ascomycota</taxon>
        <taxon>Pezizomycotina</taxon>
        <taxon>Dothideomycetes</taxon>
        <taxon>Dothideomycetidae</taxon>
        <taxon>Mycosphaerellales</taxon>
        <taxon>Mycosphaerellaceae</taxon>
        <taxon>Zasmidium</taxon>
    </lineage>
</organism>
<dbReference type="PROSITE" id="PS50075">
    <property type="entry name" value="CARRIER"/>
    <property type="match status" value="1"/>
</dbReference>
<dbReference type="Gene3D" id="3.40.50.12780">
    <property type="entry name" value="N-terminal domain of ligase-like"/>
    <property type="match status" value="1"/>
</dbReference>
<protein>
    <recommendedName>
        <fullName evidence="6">Carrier domain-containing protein</fullName>
    </recommendedName>
</protein>
<dbReference type="EMBL" id="ML993582">
    <property type="protein sequence ID" value="KAF2171955.1"/>
    <property type="molecule type" value="Genomic_DNA"/>
</dbReference>
<keyword evidence="2" id="KW-0597">Phosphoprotein</keyword>
<feature type="region of interest" description="Disordered" evidence="4">
    <location>
        <begin position="1421"/>
        <end position="1461"/>
    </location>
</feature>
<dbReference type="PANTHER" id="PTHR45527">
    <property type="entry name" value="NONRIBOSOMAL PEPTIDE SYNTHETASE"/>
    <property type="match status" value="1"/>
</dbReference>
<dbReference type="PANTHER" id="PTHR45527:SF1">
    <property type="entry name" value="FATTY ACID SYNTHASE"/>
    <property type="match status" value="1"/>
</dbReference>
<evidence type="ECO:0000256" key="3">
    <source>
        <dbReference type="ARBA" id="ARBA00022598"/>
    </source>
</evidence>
<feature type="compositionally biased region" description="Polar residues" evidence="4">
    <location>
        <begin position="1423"/>
        <end position="1432"/>
    </location>
</feature>
<evidence type="ECO:0000256" key="2">
    <source>
        <dbReference type="ARBA" id="ARBA00022553"/>
    </source>
</evidence>
<dbReference type="RefSeq" id="XP_033672844.1">
    <property type="nucleotide sequence ID" value="XM_033804393.1"/>
</dbReference>
<evidence type="ECO:0000313" key="8">
    <source>
        <dbReference type="Proteomes" id="UP000799537"/>
    </source>
</evidence>
<accession>A0A6A6CY34</accession>
<feature type="transmembrane region" description="Helical" evidence="5">
    <location>
        <begin position="748"/>
        <end position="771"/>
    </location>
</feature>
<dbReference type="Gene3D" id="1.10.1200.10">
    <property type="entry name" value="ACP-like"/>
    <property type="match status" value="1"/>
</dbReference>
<dbReference type="InterPro" id="IPR036736">
    <property type="entry name" value="ACP-like_sf"/>
</dbReference>
<keyword evidence="8" id="KW-1185">Reference proteome</keyword>
<keyword evidence="5" id="KW-0812">Transmembrane</keyword>
<dbReference type="InterPro" id="IPR011004">
    <property type="entry name" value="Trimer_LpxA-like_sf"/>
</dbReference>
<dbReference type="NCBIfam" id="TIGR01733">
    <property type="entry name" value="AA-adenyl-dom"/>
    <property type="match status" value="1"/>
</dbReference>
<dbReference type="GeneID" id="54557665"/>
<sequence>MIPPVRASSDLTLDDPRVLRGTSTLRTAPNPPSSATTLPQLFAHWARRQPNSVAYSCQTDHGRKEVTFAEADAIASSLAVQLAQLHPDRHASDKAPVVAIWLEKGLDLILSILATTYSGATWLPFDPDVPVDRAAVCVLDASACAIICDAAHLDRVREVEERVAPTLAATGKTALHVRTFDDLSTNVGESSSTLSLTALAGPSPRDAAYLIYTSGTTGTPKGIAIPHSAALTFSLSEREVLQTSPGDIVWNGFSPAFDMFVEEMWITVAGGGHLAIGTREECRDVGGLPKIWEARGVSVVNAVPTLIGIMCISQADSDSYLIPPSIRLINLGGEACPPSLVDRLSRPGLRIVNTYGPTETTVTATWDELQPGVPVTIGRPLPSYHACILPISDDGVPVPLEPLELGEGVEGELAIGGPCVGLGYVGRTELTAQKFIQHPLAPNSGERLYQTGDRVKLQADLKIVFLGRIDTQVKHRGFRVELGEIESRLSSHPDVQAAAVILANAGSEAARLEAFVVIRPETVQDVASINQLASQHLPSYMRPEEVYFLNANEMPRLPSGKINSKALHELSVRKAAEISALAQVGKDVSESISGIDESSALGILLTTLASVLKHPSHIDPEADFFNDLGGHSLVAAMLVSRLRKEPMFASMGLPDIYEGRTPSNIAARFAVSEDGQSSTIAGSEDFDEGEDTGPQTGDFWTFSQTRFVLCGLAQLIPLLFLFFVYSIEILVPYLLFDFFIRDRESIGYALLAAYAVFVALPPAMGLIAIVGKWLVLGKAKEGEYPLYGVYYFRWWLASRFAALANPKLIADSPLYPFFLRAMGAKIGRYCHLGAMGIGACCDLVEIGDDVIVGSDVILSVSVVERGRLVLKKVTIGNEARIGSNTVIEGGAVVDEGADVGPLSMVPDGMRIPSFQRFHGSPARFDRELKHDEIGIAKPSRPSKARSFAMCLGHTFITVLLLPLLYLVPQIPGLMLFNVVDLRSVGQWGQVAILSLPIAFAYQLLLFFQLIIFRRVVLGVMREGTYRLYSQWYLRKWFIDRLMDLALDVLHPVFATLYIVPFLRALGVKIGNRAEISTARGLNFELLEVGEESFVADAVLLGDVKIRGNELTLKKTKLESRAFAGNVSLLPGGTTLASGTLVGVLSIAPPPEKPLPSGTSCFGSPPVLMPARQRATGHADNLLFRPSKGRIAARLAIEGIRIVLPRALIIFGLGFSLQVAYLGYSGIGAVNTLLMLPLFYFIMFALPALFITVALKWLLIGAYKPAEWPLWSLNVWLSEFITSTYETITVPLLTNMLVGTPYLAMCFRLFGVKIGKRVTMLHSDITEHDCVTIGDEAIVNQLCGAQTHLFEDRIMKIGNIDFGRRSCIKPYSICLPGSSLSDGAQLGSLSLVMKGETLPDNTAWEGAPVVPRAKRRRGPLPAVCTNSSTSQRTLRGGSECSVEEEKVGSSKASTVVEGRATR</sequence>
<evidence type="ECO:0000256" key="4">
    <source>
        <dbReference type="SAM" id="MobiDB-lite"/>
    </source>
</evidence>
<evidence type="ECO:0000259" key="6">
    <source>
        <dbReference type="PROSITE" id="PS50075"/>
    </source>
</evidence>
<feature type="transmembrane region" description="Helical" evidence="5">
    <location>
        <begin position="1202"/>
        <end position="1223"/>
    </location>
</feature>
<dbReference type="Pfam" id="PF13193">
    <property type="entry name" value="AMP-binding_C"/>
    <property type="match status" value="1"/>
</dbReference>
<dbReference type="GO" id="GO:0016874">
    <property type="term" value="F:ligase activity"/>
    <property type="evidence" value="ECO:0007669"/>
    <property type="project" value="UniProtKB-KW"/>
</dbReference>
<reference evidence="7" key="1">
    <citation type="journal article" date="2020" name="Stud. Mycol.">
        <title>101 Dothideomycetes genomes: a test case for predicting lifestyles and emergence of pathogens.</title>
        <authorList>
            <person name="Haridas S."/>
            <person name="Albert R."/>
            <person name="Binder M."/>
            <person name="Bloem J."/>
            <person name="Labutti K."/>
            <person name="Salamov A."/>
            <person name="Andreopoulos B."/>
            <person name="Baker S."/>
            <person name="Barry K."/>
            <person name="Bills G."/>
            <person name="Bluhm B."/>
            <person name="Cannon C."/>
            <person name="Castanera R."/>
            <person name="Culley D."/>
            <person name="Daum C."/>
            <person name="Ezra D."/>
            <person name="Gonzalez J."/>
            <person name="Henrissat B."/>
            <person name="Kuo A."/>
            <person name="Liang C."/>
            <person name="Lipzen A."/>
            <person name="Lutzoni F."/>
            <person name="Magnuson J."/>
            <person name="Mondo S."/>
            <person name="Nolan M."/>
            <person name="Ohm R."/>
            <person name="Pangilinan J."/>
            <person name="Park H.-J."/>
            <person name="Ramirez L."/>
            <person name="Alfaro M."/>
            <person name="Sun H."/>
            <person name="Tritt A."/>
            <person name="Yoshinaga Y."/>
            <person name="Zwiers L.-H."/>
            <person name="Turgeon B."/>
            <person name="Goodwin S."/>
            <person name="Spatafora J."/>
            <person name="Crous P."/>
            <person name="Grigoriev I."/>
        </authorList>
    </citation>
    <scope>NUCLEOTIDE SEQUENCE</scope>
    <source>
        <strain evidence="7">ATCC 36951</strain>
    </source>
</reference>
<dbReference type="GO" id="GO:0044550">
    <property type="term" value="P:secondary metabolite biosynthetic process"/>
    <property type="evidence" value="ECO:0007669"/>
    <property type="project" value="TreeGrafter"/>
</dbReference>
<feature type="transmembrane region" description="Helical" evidence="5">
    <location>
        <begin position="947"/>
        <end position="967"/>
    </location>
</feature>
<evidence type="ECO:0000256" key="1">
    <source>
        <dbReference type="ARBA" id="ARBA00022450"/>
    </source>
</evidence>
<dbReference type="PROSITE" id="PS00012">
    <property type="entry name" value="PHOSPHOPANTETHEINE"/>
    <property type="match status" value="1"/>
</dbReference>
<dbReference type="SUPFAM" id="SSF47336">
    <property type="entry name" value="ACP-like"/>
    <property type="match status" value="1"/>
</dbReference>
<dbReference type="InterPro" id="IPR012728">
    <property type="entry name" value="Pls/PosA_C"/>
</dbReference>
<dbReference type="Gene3D" id="3.30.300.30">
    <property type="match status" value="1"/>
</dbReference>
<dbReference type="NCBIfam" id="TIGR02353">
    <property type="entry name" value="NRPS_term_dom"/>
    <property type="match status" value="1"/>
</dbReference>
<proteinExistence type="predicted"/>
<dbReference type="Pfam" id="PF00501">
    <property type="entry name" value="AMP-binding"/>
    <property type="match status" value="1"/>
</dbReference>
<dbReference type="Proteomes" id="UP000799537">
    <property type="component" value="Unassembled WGS sequence"/>
</dbReference>
<dbReference type="GO" id="GO:0031177">
    <property type="term" value="F:phosphopantetheine binding"/>
    <property type="evidence" value="ECO:0007669"/>
    <property type="project" value="TreeGrafter"/>
</dbReference>
<dbReference type="CDD" id="cd05930">
    <property type="entry name" value="A_NRPS"/>
    <property type="match status" value="1"/>
</dbReference>
<dbReference type="InterPro" id="IPR025110">
    <property type="entry name" value="AMP-bd_C"/>
</dbReference>
<feature type="transmembrane region" description="Helical" evidence="5">
    <location>
        <begin position="987"/>
        <end position="1012"/>
    </location>
</feature>
<dbReference type="InterPro" id="IPR009081">
    <property type="entry name" value="PP-bd_ACP"/>
</dbReference>
<feature type="transmembrane region" description="Helical" evidence="5">
    <location>
        <begin position="715"/>
        <end position="736"/>
    </location>
</feature>